<keyword evidence="1" id="KW-0479">Metal-binding</keyword>
<dbReference type="InterPro" id="IPR046824">
    <property type="entry name" value="Mss51-like_C"/>
</dbReference>
<evidence type="ECO:0000256" key="1">
    <source>
        <dbReference type="ARBA" id="ARBA00022723"/>
    </source>
</evidence>
<accession>A0AAV2RH51</accession>
<dbReference type="Pfam" id="PF01753">
    <property type="entry name" value="zf-MYND"/>
    <property type="match status" value="1"/>
</dbReference>
<feature type="domain" description="MYND-type" evidence="5">
    <location>
        <begin position="69"/>
        <end position="110"/>
    </location>
</feature>
<feature type="non-terminal residue" evidence="6">
    <location>
        <position position="1"/>
    </location>
</feature>
<keyword evidence="2 4" id="KW-0863">Zinc-finger</keyword>
<dbReference type="SUPFAM" id="SSF144232">
    <property type="entry name" value="HIT/MYND zinc finger-like"/>
    <property type="match status" value="1"/>
</dbReference>
<evidence type="ECO:0000256" key="3">
    <source>
        <dbReference type="ARBA" id="ARBA00022833"/>
    </source>
</evidence>
<name>A0AAV2RH51_MEGNR</name>
<evidence type="ECO:0000313" key="6">
    <source>
        <dbReference type="EMBL" id="CAL4122688.1"/>
    </source>
</evidence>
<dbReference type="Proteomes" id="UP001497623">
    <property type="component" value="Unassembled WGS sequence"/>
</dbReference>
<dbReference type="InterPro" id="IPR002893">
    <property type="entry name" value="Znf_MYND"/>
</dbReference>
<evidence type="ECO:0000259" key="5">
    <source>
        <dbReference type="PROSITE" id="PS50865"/>
    </source>
</evidence>
<dbReference type="GO" id="GO:0008270">
    <property type="term" value="F:zinc ion binding"/>
    <property type="evidence" value="ECO:0007669"/>
    <property type="project" value="UniProtKB-KW"/>
</dbReference>
<organism evidence="6 7">
    <name type="scientific">Meganyctiphanes norvegica</name>
    <name type="common">Northern krill</name>
    <name type="synonym">Thysanopoda norvegica</name>
    <dbReference type="NCBI Taxonomy" id="48144"/>
    <lineage>
        <taxon>Eukaryota</taxon>
        <taxon>Metazoa</taxon>
        <taxon>Ecdysozoa</taxon>
        <taxon>Arthropoda</taxon>
        <taxon>Crustacea</taxon>
        <taxon>Multicrustacea</taxon>
        <taxon>Malacostraca</taxon>
        <taxon>Eumalacostraca</taxon>
        <taxon>Eucarida</taxon>
        <taxon>Euphausiacea</taxon>
        <taxon>Euphausiidae</taxon>
        <taxon>Meganyctiphanes</taxon>
    </lineage>
</organism>
<gene>
    <name evidence="6" type="ORF">MNOR_LOCUS23410</name>
</gene>
<dbReference type="PANTHER" id="PTHR28069:SF2">
    <property type="entry name" value="GH20023P"/>
    <property type="match status" value="1"/>
</dbReference>
<dbReference type="EMBL" id="CAXKWB010020601">
    <property type="protein sequence ID" value="CAL4122688.1"/>
    <property type="molecule type" value="Genomic_DNA"/>
</dbReference>
<evidence type="ECO:0000256" key="2">
    <source>
        <dbReference type="ARBA" id="ARBA00022771"/>
    </source>
</evidence>
<reference evidence="6 7" key="1">
    <citation type="submission" date="2024-05" db="EMBL/GenBank/DDBJ databases">
        <authorList>
            <person name="Wallberg A."/>
        </authorList>
    </citation>
    <scope>NUCLEOTIDE SEQUENCE [LARGE SCALE GENOMIC DNA]</scope>
</reference>
<sequence length="509" mass="59693">VSGVQVQVQRVPYTDHTTIYYYCTRILLQKMLKVRSYNNKGIAPNFIHEIEQLSQHAVLIEKNFFLGVCYTCGVLATEKVCLQRCAGCQLVSYCSKKCQKTNWKLHKVLCKKFPMENGKNIMVRKTESVGKDKKMKALLELAIDCKKMADEIDPHQKDEAPPVINDWKDEWDQRALWMDEWDQLAFGMYNFVLNARMCPVCDEARPEMLFDCSCCAVSYCSQEHRIQDYQHWNQNCDLLYSCAMGNWYLTQHLQLQIPEGLLNEANLDCGLKFKKVSKLVKYSSEKWLETIVNLTNELLSFPLTIHHALKDLKLGEQSKSIYELSTLNIHIVHDYPMLDPRIWEFFLHQLPNIEILNLTFLSENMKLDNRYNACLPVERCSDCKRKKRVINYNIQPMHYHEYFSSDDYVQPDVVVSFGTDHETNYTPDFYKAHAFTSCMNMTYFKNTVVIITKFHELFLVADLKKFQDARPINVLLPIQNNPFYGFSMFRGNYGIIYGNNFLCCIQRKY</sequence>
<dbReference type="AlphaFoldDB" id="A0AAV2RH51"/>
<protein>
    <recommendedName>
        <fullName evidence="5">MYND-type domain-containing protein</fullName>
    </recommendedName>
</protein>
<keyword evidence="3" id="KW-0862">Zinc</keyword>
<dbReference type="Pfam" id="PF20179">
    <property type="entry name" value="MSS51_C"/>
    <property type="match status" value="1"/>
</dbReference>
<dbReference type="PROSITE" id="PS01360">
    <property type="entry name" value="ZF_MYND_1"/>
    <property type="match status" value="2"/>
</dbReference>
<evidence type="ECO:0000256" key="4">
    <source>
        <dbReference type="PROSITE-ProRule" id="PRU00134"/>
    </source>
</evidence>
<dbReference type="PANTHER" id="PTHR28069">
    <property type="entry name" value="GH20023P"/>
    <property type="match status" value="1"/>
</dbReference>
<comment type="caution">
    <text evidence="6">The sequence shown here is derived from an EMBL/GenBank/DDBJ whole genome shotgun (WGS) entry which is preliminary data.</text>
</comment>
<proteinExistence type="predicted"/>
<dbReference type="PROSITE" id="PS50865">
    <property type="entry name" value="ZF_MYND_2"/>
    <property type="match status" value="1"/>
</dbReference>
<evidence type="ECO:0000313" key="7">
    <source>
        <dbReference type="Proteomes" id="UP001497623"/>
    </source>
</evidence>
<dbReference type="Gene3D" id="6.10.140.2220">
    <property type="match status" value="1"/>
</dbReference>
<keyword evidence="7" id="KW-1185">Reference proteome</keyword>